<evidence type="ECO:0000256" key="1">
    <source>
        <dbReference type="SAM" id="MobiDB-lite"/>
    </source>
</evidence>
<accession>A0A0G4H1Y3</accession>
<sequence length="925" mass="104254">MRFLLGAFALLAGRHASGDSVMDCVLHPPEDAKEYESCPSFYKLFPKNESQKFSMSPGPNGQYYENKSSRVGLSHFEDEERVQAVMSESVKAQDNTYIAKLFSDMSGMWLFSDENGDAVGAHYTFDLLEANLPPEEMHVLMPCKKTAVLKMECKPFDWLPLLEVGWKDSACTWTGVCEEEAMECRKITPYFSKCLPAEDFNEDDTFKGKPQSLNGASSETETGKEGGEKNSTSKATYKKVTGPEAVWPWDNCYFSGQCAVEGYQCFKNTRWPLFAQCMPAESCPRPRGKDTLKLQEVWGVDKASDMTPQKMVRRLLEHPDKTGYPAEWRGENGALKRRRLKECAEKNSEVGSLASANFAYKAEDHVKAVQSVFSKCGDEYFDFAKVDEVEQPKVLDLDLSDVLDLDKIDLGWDWMDEKLYEEAGGSEGWDCDNPLGPEASSDTGALKRDEARVTAWKMGLDPWETVPETKTSRRRRLQQIEVASSTFKGLQATQYQGEDTYFAESNPDVYDLPPPPKEKEYSYFKKKMCGDVPYHSWAPDKNLAFKLMCAPLYTWAPNILLAPGFYFAPKFTWAPAITLAPETILAPKGVWAPLIQTGPTVVAAPLWVFAPKIVLGGQFVFAPENVFIPFMVAGVETVLAPLNVIPDIFADWVFKRTDFGESKVKRFDDKIFKASDKKFIADKLDPVFTFIEEVDSKVGDVPLPLPLSEEKAKKIGLRKSLTLGAFFYSAIGLKVVCPRYRVDKDKKPLEPLSVKVFYYEPRDTRLKKDEEEKLSDQCVVPYPSDVLRDLPHLPKEAIYAIKAFEIAENLIPKPVKVAANQILTFSTILAEGKLPDVQKWLADVLEIDEKDLEKEDKEKDEDLKGMGASGLGWGPALYQSQHSKFPLGDLEKLFGTNSTILDMVKKVEMPSISPWEYWPFKKETP</sequence>
<proteinExistence type="predicted"/>
<gene>
    <name evidence="3" type="ORF">Cvel_24325</name>
</gene>
<feature type="chain" id="PRO_5005190988" evidence="2">
    <location>
        <begin position="19"/>
        <end position="925"/>
    </location>
</feature>
<feature type="signal peptide" evidence="2">
    <location>
        <begin position="1"/>
        <end position="18"/>
    </location>
</feature>
<reference evidence="3" key="1">
    <citation type="submission" date="2014-11" db="EMBL/GenBank/DDBJ databases">
        <authorList>
            <person name="Otto D Thomas"/>
            <person name="Naeem Raeece"/>
        </authorList>
    </citation>
    <scope>NUCLEOTIDE SEQUENCE</scope>
</reference>
<evidence type="ECO:0000313" key="3">
    <source>
        <dbReference type="EMBL" id="CEM37514.1"/>
    </source>
</evidence>
<protein>
    <submittedName>
        <fullName evidence="3">Uncharacterized protein</fullName>
    </submittedName>
</protein>
<name>A0A0G4H1Y3_9ALVE</name>
<feature type="region of interest" description="Disordered" evidence="1">
    <location>
        <begin position="205"/>
        <end position="236"/>
    </location>
</feature>
<dbReference type="AlphaFoldDB" id="A0A0G4H1Y3"/>
<keyword evidence="2" id="KW-0732">Signal</keyword>
<dbReference type="EMBL" id="CDMZ01001783">
    <property type="protein sequence ID" value="CEM37514.1"/>
    <property type="molecule type" value="Genomic_DNA"/>
</dbReference>
<dbReference type="VEuPathDB" id="CryptoDB:Cvel_24325"/>
<evidence type="ECO:0000256" key="2">
    <source>
        <dbReference type="SAM" id="SignalP"/>
    </source>
</evidence>
<organism evidence="3">
    <name type="scientific">Chromera velia CCMP2878</name>
    <dbReference type="NCBI Taxonomy" id="1169474"/>
    <lineage>
        <taxon>Eukaryota</taxon>
        <taxon>Sar</taxon>
        <taxon>Alveolata</taxon>
        <taxon>Colpodellida</taxon>
        <taxon>Chromeraceae</taxon>
        <taxon>Chromera</taxon>
    </lineage>
</organism>
<dbReference type="PhylomeDB" id="A0A0G4H1Y3"/>